<evidence type="ECO:0000313" key="3">
    <source>
        <dbReference type="Proteomes" id="UP000297609"/>
    </source>
</evidence>
<dbReference type="Proteomes" id="UP000297609">
    <property type="component" value="Unassembled WGS sequence"/>
</dbReference>
<dbReference type="EMBL" id="RQGG01000036">
    <property type="protein sequence ID" value="TGL50421.1"/>
    <property type="molecule type" value="Genomic_DNA"/>
</dbReference>
<name>A0A4R9JMP1_9LEPT</name>
<dbReference type="RefSeq" id="WP_135620195.1">
    <property type="nucleotide sequence ID" value="NZ_RQGG01000036.1"/>
</dbReference>
<comment type="caution">
    <text evidence="2">The sequence shown here is derived from an EMBL/GenBank/DDBJ whole genome shotgun (WGS) entry which is preliminary data.</text>
</comment>
<dbReference type="Pfam" id="PF13146">
    <property type="entry name" value="TRL"/>
    <property type="match status" value="1"/>
</dbReference>
<reference evidence="2" key="1">
    <citation type="journal article" date="2019" name="PLoS Negl. Trop. Dis.">
        <title>Revisiting the worldwide diversity of Leptospira species in the environment.</title>
        <authorList>
            <person name="Vincent A.T."/>
            <person name="Schiettekatte O."/>
            <person name="Bourhy P."/>
            <person name="Veyrier F.J."/>
            <person name="Picardeau M."/>
        </authorList>
    </citation>
    <scope>NUCLEOTIDE SEQUENCE [LARGE SCALE GENOMIC DNA]</scope>
    <source>
        <strain evidence="2">201702454</strain>
    </source>
</reference>
<sequence>MYPNEAETQKFSRNVKERDLVRKTIFHFLFLILIHFFFVSCASPGFGPRGFLWTKTKIGVYGTGEPSKRRVTSCVHSLLGIISFGDASFAFLKSRSKIQTVTETNWTTFAVLGLYANLCVEISGNE</sequence>
<protein>
    <submittedName>
        <fullName evidence="2">TRL-like family protein</fullName>
    </submittedName>
</protein>
<dbReference type="InterPro" id="IPR025113">
    <property type="entry name" value="TRL-like"/>
</dbReference>
<feature type="transmembrane region" description="Helical" evidence="1">
    <location>
        <begin position="25"/>
        <end position="46"/>
    </location>
</feature>
<evidence type="ECO:0000313" key="2">
    <source>
        <dbReference type="EMBL" id="TGL50421.1"/>
    </source>
</evidence>
<accession>A0A4R9JMP1</accession>
<keyword evidence="1" id="KW-1133">Transmembrane helix</keyword>
<keyword evidence="3" id="KW-1185">Reference proteome</keyword>
<proteinExistence type="predicted"/>
<keyword evidence="1" id="KW-0472">Membrane</keyword>
<dbReference type="OrthoDB" id="342764at2"/>
<keyword evidence="1" id="KW-0812">Transmembrane</keyword>
<gene>
    <name evidence="2" type="ORF">EHQ59_13640</name>
</gene>
<dbReference type="AlphaFoldDB" id="A0A4R9JMP1"/>
<organism evidence="2 3">
    <name type="scientific">Leptospira kemamanensis</name>
    <dbReference type="NCBI Taxonomy" id="2484942"/>
    <lineage>
        <taxon>Bacteria</taxon>
        <taxon>Pseudomonadati</taxon>
        <taxon>Spirochaetota</taxon>
        <taxon>Spirochaetia</taxon>
        <taxon>Leptospirales</taxon>
        <taxon>Leptospiraceae</taxon>
        <taxon>Leptospira</taxon>
    </lineage>
</organism>
<evidence type="ECO:0000256" key="1">
    <source>
        <dbReference type="SAM" id="Phobius"/>
    </source>
</evidence>